<keyword evidence="4 7" id="KW-0472">Membrane</keyword>
<comment type="caution">
    <text evidence="9">The sequence shown here is derived from an EMBL/GenBank/DDBJ whole genome shotgun (WGS) entry which is preliminary data.</text>
</comment>
<dbReference type="GO" id="GO:0016020">
    <property type="term" value="C:membrane"/>
    <property type="evidence" value="ECO:0007669"/>
    <property type="project" value="UniProtKB-SubCell"/>
</dbReference>
<evidence type="ECO:0000256" key="2">
    <source>
        <dbReference type="ARBA" id="ARBA00022692"/>
    </source>
</evidence>
<feature type="transmembrane region" description="Helical" evidence="7">
    <location>
        <begin position="102"/>
        <end position="125"/>
    </location>
</feature>
<evidence type="ECO:0000259" key="8">
    <source>
        <dbReference type="Pfam" id="PF20684"/>
    </source>
</evidence>
<gene>
    <name evidence="9" type="ORF">KAF25_005092</name>
</gene>
<keyword evidence="3 7" id="KW-1133">Transmembrane helix</keyword>
<feature type="transmembrane region" description="Helical" evidence="7">
    <location>
        <begin position="26"/>
        <end position="47"/>
    </location>
</feature>
<feature type="transmembrane region" description="Helical" evidence="7">
    <location>
        <begin position="59"/>
        <end position="78"/>
    </location>
</feature>
<evidence type="ECO:0000313" key="9">
    <source>
        <dbReference type="EMBL" id="KAG5662674.1"/>
    </source>
</evidence>
<protein>
    <recommendedName>
        <fullName evidence="8">Rhodopsin domain-containing protein</fullName>
    </recommendedName>
</protein>
<name>A0A9P7H6H2_9HYPO</name>
<keyword evidence="2 7" id="KW-0812">Transmembrane</keyword>
<feature type="transmembrane region" description="Helical" evidence="7">
    <location>
        <begin position="137"/>
        <end position="159"/>
    </location>
</feature>
<evidence type="ECO:0000256" key="7">
    <source>
        <dbReference type="SAM" id="Phobius"/>
    </source>
</evidence>
<feature type="region of interest" description="Disordered" evidence="6">
    <location>
        <begin position="312"/>
        <end position="350"/>
    </location>
</feature>
<feature type="domain" description="Rhodopsin" evidence="8">
    <location>
        <begin position="43"/>
        <end position="280"/>
    </location>
</feature>
<proteinExistence type="inferred from homology"/>
<feature type="region of interest" description="Disordered" evidence="6">
    <location>
        <begin position="362"/>
        <end position="393"/>
    </location>
</feature>
<dbReference type="PANTHER" id="PTHR33048:SF47">
    <property type="entry name" value="INTEGRAL MEMBRANE PROTEIN-RELATED"/>
    <property type="match status" value="1"/>
</dbReference>
<comment type="similarity">
    <text evidence="5">Belongs to the SAT4 family.</text>
</comment>
<keyword evidence="10" id="KW-1185">Reference proteome</keyword>
<dbReference type="EMBL" id="JAGPUO010000005">
    <property type="protein sequence ID" value="KAG5662674.1"/>
    <property type="molecule type" value="Genomic_DNA"/>
</dbReference>
<dbReference type="InterPro" id="IPR052337">
    <property type="entry name" value="SAT4-like"/>
</dbReference>
<feature type="transmembrane region" description="Helical" evidence="7">
    <location>
        <begin position="255"/>
        <end position="274"/>
    </location>
</feature>
<feature type="compositionally biased region" description="Basic and acidic residues" evidence="6">
    <location>
        <begin position="1"/>
        <end position="16"/>
    </location>
</feature>
<evidence type="ECO:0000256" key="1">
    <source>
        <dbReference type="ARBA" id="ARBA00004141"/>
    </source>
</evidence>
<dbReference type="InterPro" id="IPR049326">
    <property type="entry name" value="Rhodopsin_dom_fungi"/>
</dbReference>
<feature type="compositionally biased region" description="Basic and acidic residues" evidence="6">
    <location>
        <begin position="313"/>
        <end position="323"/>
    </location>
</feature>
<dbReference type="Proteomes" id="UP000782241">
    <property type="component" value="Unassembled WGS sequence"/>
</dbReference>
<reference evidence="9" key="1">
    <citation type="submission" date="2021-04" db="EMBL/GenBank/DDBJ databases">
        <title>Draft genome of Fusarium avenaceum strain F156N33, isolated from an atmospheric sample in Virginia.</title>
        <authorList>
            <person name="Yang S."/>
            <person name="Vinatzer B.A."/>
            <person name="Coleman J."/>
        </authorList>
    </citation>
    <scope>NUCLEOTIDE SEQUENCE</scope>
    <source>
        <strain evidence="9">F156N33</strain>
    </source>
</reference>
<organism evidence="9 10">
    <name type="scientific">Fusarium avenaceum</name>
    <dbReference type="NCBI Taxonomy" id="40199"/>
    <lineage>
        <taxon>Eukaryota</taxon>
        <taxon>Fungi</taxon>
        <taxon>Dikarya</taxon>
        <taxon>Ascomycota</taxon>
        <taxon>Pezizomycotina</taxon>
        <taxon>Sordariomycetes</taxon>
        <taxon>Hypocreomycetidae</taxon>
        <taxon>Hypocreales</taxon>
        <taxon>Nectriaceae</taxon>
        <taxon>Fusarium</taxon>
        <taxon>Fusarium tricinctum species complex</taxon>
    </lineage>
</organism>
<comment type="subcellular location">
    <subcellularLocation>
        <location evidence="1">Membrane</location>
        <topology evidence="1">Multi-pass membrane protein</topology>
    </subcellularLocation>
</comment>
<evidence type="ECO:0000256" key="4">
    <source>
        <dbReference type="ARBA" id="ARBA00023136"/>
    </source>
</evidence>
<accession>A0A9P7H6H2</accession>
<evidence type="ECO:0000256" key="3">
    <source>
        <dbReference type="ARBA" id="ARBA00022989"/>
    </source>
</evidence>
<sequence length="418" mass="46416">MYIRWAESHSTVEPRSLDGSTRSPEIRAILITFSILSTTVVALRTYIRHMVLHSFGWDDGVMVIAQVFALGAAAAIGLENKYGLGYHTLEQPKAYFIPYMKAFYASVVVYNVGMCLVKIAILLQYRRVFSIRIIQQCTLYGLLFMGAWTITIAFINILICIPVAKFWNATLPGHCSDALTIWYVMAGFNLVTDIFVFCLPLPVIRSLKLPKRQKVMLLAIFSVGFLTCITSIVRIRTLKTAASTKDPNWDNVDAATWSFLEVTLAIIAACLPTLRPLFSKLMPRIFGSSYDRSNGPTTSGQYAQSRNFQYLKDVPRTRTEDRPSGSMEDTTALREDVPLPPISHSSHGRTFTNISVGIPASSQNFNEKVGSPRSPKLLTFPRATSPISTKGGITATTVVTREVVSERADSRSDNSMSL</sequence>
<feature type="transmembrane region" description="Helical" evidence="7">
    <location>
        <begin position="215"/>
        <end position="235"/>
    </location>
</feature>
<dbReference type="Pfam" id="PF20684">
    <property type="entry name" value="Fung_rhodopsin"/>
    <property type="match status" value="1"/>
</dbReference>
<dbReference type="AlphaFoldDB" id="A0A9P7H6H2"/>
<feature type="transmembrane region" description="Helical" evidence="7">
    <location>
        <begin position="179"/>
        <end position="203"/>
    </location>
</feature>
<feature type="region of interest" description="Disordered" evidence="6">
    <location>
        <begin position="1"/>
        <end position="20"/>
    </location>
</feature>
<evidence type="ECO:0000256" key="6">
    <source>
        <dbReference type="SAM" id="MobiDB-lite"/>
    </source>
</evidence>
<evidence type="ECO:0000256" key="5">
    <source>
        <dbReference type="ARBA" id="ARBA00038359"/>
    </source>
</evidence>
<evidence type="ECO:0000313" key="10">
    <source>
        <dbReference type="Proteomes" id="UP000782241"/>
    </source>
</evidence>
<dbReference type="PANTHER" id="PTHR33048">
    <property type="entry name" value="PTH11-LIKE INTEGRAL MEMBRANE PROTEIN (AFU_ORTHOLOGUE AFUA_5G11245)"/>
    <property type="match status" value="1"/>
</dbReference>